<name>A0ABW0VT28_9BACL</name>
<accession>A0ABW0VT28</accession>
<evidence type="ECO:0000313" key="1">
    <source>
        <dbReference type="EMBL" id="MFC5647824.1"/>
    </source>
</evidence>
<organism evidence="1 2">
    <name type="scientific">Paenibacillus solisilvae</name>
    <dbReference type="NCBI Taxonomy" id="2486751"/>
    <lineage>
        <taxon>Bacteria</taxon>
        <taxon>Bacillati</taxon>
        <taxon>Bacillota</taxon>
        <taxon>Bacilli</taxon>
        <taxon>Bacillales</taxon>
        <taxon>Paenibacillaceae</taxon>
        <taxon>Paenibacillus</taxon>
    </lineage>
</organism>
<evidence type="ECO:0000313" key="2">
    <source>
        <dbReference type="Proteomes" id="UP001596047"/>
    </source>
</evidence>
<sequence>MIVMTKAKVDVEYFSKREKEYEDWCKEHVDGYVFNHAGGKTGNVLHKVGCWHLTVPARIGTYTTRYPKYCSDDLTAISEKADEKSKPYDWRRCKACP</sequence>
<comment type="caution">
    <text evidence="1">The sequence shown here is derived from an EMBL/GenBank/DDBJ whole genome shotgun (WGS) entry which is preliminary data.</text>
</comment>
<proteinExistence type="predicted"/>
<gene>
    <name evidence="1" type="ORF">ACFPYJ_01575</name>
</gene>
<dbReference type="RefSeq" id="WP_379186279.1">
    <property type="nucleotide sequence ID" value="NZ_JBHSOW010000007.1"/>
</dbReference>
<dbReference type="Proteomes" id="UP001596047">
    <property type="component" value="Unassembled WGS sequence"/>
</dbReference>
<protein>
    <submittedName>
        <fullName evidence="1">Uncharacterized protein</fullName>
    </submittedName>
</protein>
<keyword evidence="2" id="KW-1185">Reference proteome</keyword>
<reference evidence="2" key="1">
    <citation type="journal article" date="2019" name="Int. J. Syst. Evol. Microbiol.">
        <title>The Global Catalogue of Microorganisms (GCM) 10K type strain sequencing project: providing services to taxonomists for standard genome sequencing and annotation.</title>
        <authorList>
            <consortium name="The Broad Institute Genomics Platform"/>
            <consortium name="The Broad Institute Genome Sequencing Center for Infectious Disease"/>
            <person name="Wu L."/>
            <person name="Ma J."/>
        </authorList>
    </citation>
    <scope>NUCLEOTIDE SEQUENCE [LARGE SCALE GENOMIC DNA]</scope>
    <source>
        <strain evidence="2">CGMCC 1.3240</strain>
    </source>
</reference>
<dbReference type="EMBL" id="JBHSOW010000007">
    <property type="protein sequence ID" value="MFC5647824.1"/>
    <property type="molecule type" value="Genomic_DNA"/>
</dbReference>